<feature type="transmembrane region" description="Helical" evidence="14">
    <location>
        <begin position="139"/>
        <end position="160"/>
    </location>
</feature>
<keyword evidence="10 13" id="KW-0496">Mitochondrion</keyword>
<evidence type="ECO:0000256" key="10">
    <source>
        <dbReference type="ARBA" id="ARBA00023128"/>
    </source>
</evidence>
<accession>A0A8F5J8D1</accession>
<dbReference type="EMBL" id="MW899051">
    <property type="protein sequence ID" value="QXM17007.1"/>
    <property type="molecule type" value="Genomic_DNA"/>
</dbReference>
<evidence type="ECO:0000256" key="8">
    <source>
        <dbReference type="ARBA" id="ARBA00022989"/>
    </source>
</evidence>
<name>A0A8F5J8D1_9NEOP</name>
<dbReference type="GO" id="GO:0003954">
    <property type="term" value="F:NADH dehydrogenase activity"/>
    <property type="evidence" value="ECO:0007669"/>
    <property type="project" value="TreeGrafter"/>
</dbReference>
<evidence type="ECO:0000256" key="3">
    <source>
        <dbReference type="ARBA" id="ARBA00010535"/>
    </source>
</evidence>
<comment type="similarity">
    <text evidence="3 12">Belongs to the complex I subunit 1 family.</text>
</comment>
<dbReference type="PANTHER" id="PTHR11432:SF3">
    <property type="entry name" value="NADH-UBIQUINONE OXIDOREDUCTASE CHAIN 1"/>
    <property type="match status" value="1"/>
</dbReference>
<evidence type="ECO:0000256" key="6">
    <source>
        <dbReference type="ARBA" id="ARBA00022692"/>
    </source>
</evidence>
<evidence type="ECO:0000256" key="1">
    <source>
        <dbReference type="ARBA" id="ARBA00003257"/>
    </source>
</evidence>
<evidence type="ECO:0000256" key="11">
    <source>
        <dbReference type="ARBA" id="ARBA00023136"/>
    </source>
</evidence>
<organism evidence="15">
    <name type="scientific">Aeolothrips indicus</name>
    <dbReference type="NCBI Taxonomy" id="2856552"/>
    <lineage>
        <taxon>Eukaryota</taxon>
        <taxon>Metazoa</taxon>
        <taxon>Ecdysozoa</taxon>
        <taxon>Arthropoda</taxon>
        <taxon>Hexapoda</taxon>
        <taxon>Insecta</taxon>
        <taxon>Pterygota</taxon>
        <taxon>Neoptera</taxon>
        <taxon>Paraneoptera</taxon>
        <taxon>Thysanoptera</taxon>
        <taxon>Terebrantia</taxon>
        <taxon>Aeolothripoidea</taxon>
        <taxon>Aeolothripidae</taxon>
        <taxon>Aeolothrips</taxon>
    </lineage>
</organism>
<feature type="transmembrane region" description="Helical" evidence="14">
    <location>
        <begin position="6"/>
        <end position="26"/>
    </location>
</feature>
<feature type="transmembrane region" description="Helical" evidence="14">
    <location>
        <begin position="250"/>
        <end position="268"/>
    </location>
</feature>
<evidence type="ECO:0000256" key="5">
    <source>
        <dbReference type="ARBA" id="ARBA00022448"/>
    </source>
</evidence>
<dbReference type="InterPro" id="IPR001694">
    <property type="entry name" value="NADH_UbQ_OxRdtase_su1/FPO"/>
</dbReference>
<dbReference type="EC" id="7.1.1.2" evidence="13"/>
<dbReference type="GO" id="GO:0008137">
    <property type="term" value="F:NADH dehydrogenase (ubiquinone) activity"/>
    <property type="evidence" value="ECO:0007669"/>
    <property type="project" value="UniProtKB-EC"/>
</dbReference>
<dbReference type="PROSITE" id="PS00667">
    <property type="entry name" value="COMPLEX1_ND1_1"/>
    <property type="match status" value="1"/>
</dbReference>
<evidence type="ECO:0000256" key="4">
    <source>
        <dbReference type="ARBA" id="ARBA00021009"/>
    </source>
</evidence>
<dbReference type="Pfam" id="PF00146">
    <property type="entry name" value="NADHdh"/>
    <property type="match status" value="1"/>
</dbReference>
<dbReference type="GO" id="GO:0005743">
    <property type="term" value="C:mitochondrial inner membrane"/>
    <property type="evidence" value="ECO:0007669"/>
    <property type="project" value="UniProtKB-SubCell"/>
</dbReference>
<comment type="subcellular location">
    <subcellularLocation>
        <location evidence="2 12">Mitochondrion inner membrane</location>
        <topology evidence="2 12">Multi-pass membrane protein</topology>
    </subcellularLocation>
</comment>
<comment type="function">
    <text evidence="1">Core subunit of the mitochondrial membrane respiratory chain NADH dehydrogenase (Complex I) that is believed to belong to the minimal assembly required for catalysis. Complex I functions in the transfer of electrons from NADH to the respiratory chain. The immediate electron acceptor for the enzyme is believed to be ubiquinone.</text>
</comment>
<keyword evidence="12" id="KW-0520">NAD</keyword>
<keyword evidence="8 14" id="KW-1133">Transmembrane helix</keyword>
<dbReference type="PANTHER" id="PTHR11432">
    <property type="entry name" value="NADH DEHYDROGENASE SUBUNIT 1"/>
    <property type="match status" value="1"/>
</dbReference>
<evidence type="ECO:0000256" key="12">
    <source>
        <dbReference type="RuleBase" id="RU000471"/>
    </source>
</evidence>
<gene>
    <name evidence="15" type="primary">nad1</name>
</gene>
<sequence length="307" mass="35148">MPFMVIIMTSLMMSITILISVAFLTLMERKILGSIQIRLGPNKVGAEGILQPFSDAIKLYSKESNMPTLSNMKIFFLAPVMGLLISLSCWIIMPYLKVHFSANMGMILYMSVMGLSIYILLMAGWSSNSTYATLGAMRCIAQTISYEVTLIFIIMSMFILNETLNFYTFLNHQKYIWFIFLTPIFFMWMIVTLAELNRTPFDFGEGESELVSGFNVEYSGVGFALIFMNEYAMIILASFMTTLLFLGSDIYSFTFYLKVTMVAFSIIWTRGCLPRFRYDKLMYLTWKNLLPCSLNLVTLNFCLSLIL</sequence>
<protein>
    <recommendedName>
        <fullName evidence="4 13">NADH-ubiquinone oxidoreductase chain 1</fullName>
        <ecNumber evidence="13">7.1.1.2</ecNumber>
    </recommendedName>
</protein>
<dbReference type="AlphaFoldDB" id="A0A8F5J8D1"/>
<feature type="transmembrane region" description="Helical" evidence="14">
    <location>
        <begin position="218"/>
        <end position="244"/>
    </location>
</feature>
<dbReference type="GO" id="GO:0009060">
    <property type="term" value="P:aerobic respiration"/>
    <property type="evidence" value="ECO:0007669"/>
    <property type="project" value="TreeGrafter"/>
</dbReference>
<keyword evidence="9 13" id="KW-0830">Ubiquinone</keyword>
<feature type="transmembrane region" description="Helical" evidence="14">
    <location>
        <begin position="74"/>
        <end position="95"/>
    </location>
</feature>
<keyword evidence="6 12" id="KW-0812">Transmembrane</keyword>
<proteinExistence type="inferred from homology"/>
<geneLocation type="mitochondrion" evidence="15"/>
<dbReference type="PROSITE" id="PS00668">
    <property type="entry name" value="COMPLEX1_ND1_2"/>
    <property type="match status" value="1"/>
</dbReference>
<evidence type="ECO:0000256" key="14">
    <source>
        <dbReference type="SAM" id="Phobius"/>
    </source>
</evidence>
<dbReference type="HAMAP" id="MF_01350">
    <property type="entry name" value="NDH1_NuoH"/>
    <property type="match status" value="1"/>
</dbReference>
<keyword evidence="7" id="KW-0999">Mitochondrion inner membrane</keyword>
<comment type="catalytic activity">
    <reaction evidence="13">
        <text>a ubiquinone + NADH + 5 H(+)(in) = a ubiquinol + NAD(+) + 4 H(+)(out)</text>
        <dbReference type="Rhea" id="RHEA:29091"/>
        <dbReference type="Rhea" id="RHEA-COMP:9565"/>
        <dbReference type="Rhea" id="RHEA-COMP:9566"/>
        <dbReference type="ChEBI" id="CHEBI:15378"/>
        <dbReference type="ChEBI" id="CHEBI:16389"/>
        <dbReference type="ChEBI" id="CHEBI:17976"/>
        <dbReference type="ChEBI" id="CHEBI:57540"/>
        <dbReference type="ChEBI" id="CHEBI:57945"/>
        <dbReference type="EC" id="7.1.1.2"/>
    </reaction>
</comment>
<evidence type="ECO:0000256" key="9">
    <source>
        <dbReference type="ARBA" id="ARBA00023075"/>
    </source>
</evidence>
<keyword evidence="11 14" id="KW-0472">Membrane</keyword>
<feature type="transmembrane region" description="Helical" evidence="14">
    <location>
        <begin position="107"/>
        <end position="127"/>
    </location>
</feature>
<evidence type="ECO:0000313" key="15">
    <source>
        <dbReference type="EMBL" id="QXM17007.1"/>
    </source>
</evidence>
<evidence type="ECO:0000256" key="7">
    <source>
        <dbReference type="ARBA" id="ARBA00022792"/>
    </source>
</evidence>
<reference evidence="15" key="1">
    <citation type="submission" date="2021-04" db="EMBL/GenBank/DDBJ databases">
        <title>Mitogenome of Aeolothrips indicus.</title>
        <authorList>
            <person name="Kumar V."/>
            <person name="Tyagi K."/>
            <person name="Pakrashi A."/>
            <person name="Chandra K."/>
        </authorList>
    </citation>
    <scope>NUCLEOTIDE SEQUENCE</scope>
</reference>
<evidence type="ECO:0000256" key="2">
    <source>
        <dbReference type="ARBA" id="ARBA00004448"/>
    </source>
</evidence>
<dbReference type="InterPro" id="IPR018086">
    <property type="entry name" value="NADH_UbQ_OxRdtase_su1_CS"/>
</dbReference>
<keyword evidence="5" id="KW-0813">Transport</keyword>
<feature type="transmembrane region" description="Helical" evidence="14">
    <location>
        <begin position="175"/>
        <end position="197"/>
    </location>
</feature>
<evidence type="ECO:0000256" key="13">
    <source>
        <dbReference type="RuleBase" id="RU000473"/>
    </source>
</evidence>